<proteinExistence type="predicted"/>
<organism evidence="1 2">
    <name type="scientific">Candidozyma auris</name>
    <name type="common">Yeast</name>
    <name type="synonym">Candida auris</name>
    <dbReference type="NCBI Taxonomy" id="498019"/>
    <lineage>
        <taxon>Eukaryota</taxon>
        <taxon>Fungi</taxon>
        <taxon>Dikarya</taxon>
        <taxon>Ascomycota</taxon>
        <taxon>Saccharomycotina</taxon>
        <taxon>Pichiomycetes</taxon>
        <taxon>Metschnikowiaceae</taxon>
        <taxon>Candidozyma</taxon>
    </lineage>
</organism>
<evidence type="ECO:0000313" key="2">
    <source>
        <dbReference type="Proteomes" id="UP000037122"/>
    </source>
</evidence>
<dbReference type="VEuPathDB" id="FungiDB:QG37_04576"/>
<dbReference type="EMBL" id="LGST01000031">
    <property type="protein sequence ID" value="KND98671.1"/>
    <property type="molecule type" value="Genomic_DNA"/>
</dbReference>
<evidence type="ECO:0000313" key="1">
    <source>
        <dbReference type="EMBL" id="KND98671.1"/>
    </source>
</evidence>
<dbReference type="AlphaFoldDB" id="A0A0L0NWV6"/>
<accession>A0A0L0NWV6</accession>
<name>A0A0L0NWV6_CANAR</name>
<comment type="caution">
    <text evidence="1">The sequence shown here is derived from an EMBL/GenBank/DDBJ whole genome shotgun (WGS) entry which is preliminary data.</text>
</comment>
<reference evidence="2" key="1">
    <citation type="journal article" date="2015" name="BMC Genomics">
        <title>Draft genome of a commonly misdiagnosed multidrug resistant pathogen Candida auris.</title>
        <authorList>
            <person name="Chatterjee S."/>
            <person name="Alampalli S.V."/>
            <person name="Nageshan R.K."/>
            <person name="Chettiar S.T."/>
            <person name="Joshi S."/>
            <person name="Tatu U.S."/>
        </authorList>
    </citation>
    <scope>NUCLEOTIDE SEQUENCE [LARGE SCALE GENOMIC DNA]</scope>
    <source>
        <strain evidence="2">6684</strain>
    </source>
</reference>
<sequence length="29" mass="3332">MSGKEVGKKWERSGKEVGKKCLKVSEEMY</sequence>
<gene>
    <name evidence="1" type="ORF">QG37_04576</name>
</gene>
<protein>
    <submittedName>
        <fullName evidence="1">Uncharacterized protein</fullName>
    </submittedName>
</protein>
<dbReference type="Proteomes" id="UP000037122">
    <property type="component" value="Unassembled WGS sequence"/>
</dbReference>